<protein>
    <submittedName>
        <fullName evidence="8 9">MFS domain-containing protein</fullName>
    </submittedName>
</protein>
<dbReference type="WBParaSite" id="maker-uti_cns_0013276-snap-gene-0.4-mRNA-1">
    <property type="protein sequence ID" value="maker-uti_cns_0013276-snap-gene-0.4-mRNA-1"/>
    <property type="gene ID" value="maker-uti_cns_0013276-snap-gene-0.4"/>
</dbReference>
<dbReference type="Pfam" id="PF00083">
    <property type="entry name" value="Sugar_tr"/>
    <property type="match status" value="1"/>
</dbReference>
<evidence type="ECO:0000256" key="4">
    <source>
        <dbReference type="ARBA" id="ARBA00023136"/>
    </source>
</evidence>
<dbReference type="Proteomes" id="UP000095280">
    <property type="component" value="Unplaced"/>
</dbReference>
<dbReference type="Gene3D" id="1.20.1250.20">
    <property type="entry name" value="MFS general substrate transporter like domains"/>
    <property type="match status" value="1"/>
</dbReference>
<keyword evidence="2 6" id="KW-0812">Transmembrane</keyword>
<dbReference type="GO" id="GO:0022857">
    <property type="term" value="F:transmembrane transporter activity"/>
    <property type="evidence" value="ECO:0007669"/>
    <property type="project" value="InterPro"/>
</dbReference>
<evidence type="ECO:0000256" key="5">
    <source>
        <dbReference type="SAM" id="MobiDB-lite"/>
    </source>
</evidence>
<dbReference type="AlphaFoldDB" id="A0A1I8HLU0"/>
<accession>A0A1I8HLU0</accession>
<dbReference type="WBParaSite" id="maker-uti_cns_0006733-snap-gene-0.7-mRNA-1">
    <property type="protein sequence ID" value="maker-uti_cns_0006733-snap-gene-0.7-mRNA-1"/>
    <property type="gene ID" value="maker-uti_cns_0006733-snap-gene-0.7"/>
</dbReference>
<evidence type="ECO:0000256" key="1">
    <source>
        <dbReference type="ARBA" id="ARBA00004141"/>
    </source>
</evidence>
<evidence type="ECO:0000313" key="8">
    <source>
        <dbReference type="WBParaSite" id="maker-uti_cns_0006733-snap-gene-0.7-mRNA-1"/>
    </source>
</evidence>
<feature type="region of interest" description="Disordered" evidence="5">
    <location>
        <begin position="461"/>
        <end position="485"/>
    </location>
</feature>
<evidence type="ECO:0000256" key="2">
    <source>
        <dbReference type="ARBA" id="ARBA00022692"/>
    </source>
</evidence>
<feature type="transmembrane region" description="Helical" evidence="6">
    <location>
        <begin position="60"/>
        <end position="78"/>
    </location>
</feature>
<keyword evidence="4 6" id="KW-0472">Membrane</keyword>
<evidence type="ECO:0000256" key="3">
    <source>
        <dbReference type="ARBA" id="ARBA00022989"/>
    </source>
</evidence>
<feature type="compositionally biased region" description="Basic and acidic residues" evidence="5">
    <location>
        <begin position="461"/>
        <end position="475"/>
    </location>
</feature>
<comment type="subcellular location">
    <subcellularLocation>
        <location evidence="1">Membrane</location>
        <topology evidence="1">Multi-pass membrane protein</topology>
    </subcellularLocation>
</comment>
<keyword evidence="7" id="KW-1185">Reference proteome</keyword>
<evidence type="ECO:0000256" key="6">
    <source>
        <dbReference type="SAM" id="Phobius"/>
    </source>
</evidence>
<feature type="transmembrane region" description="Helical" evidence="6">
    <location>
        <begin position="85"/>
        <end position="103"/>
    </location>
</feature>
<dbReference type="PANTHER" id="PTHR24064">
    <property type="entry name" value="SOLUTE CARRIER FAMILY 22 MEMBER"/>
    <property type="match status" value="1"/>
</dbReference>
<dbReference type="InterPro" id="IPR036259">
    <property type="entry name" value="MFS_trans_sf"/>
</dbReference>
<name>A0A1I8HLU0_9PLAT</name>
<evidence type="ECO:0000313" key="7">
    <source>
        <dbReference type="Proteomes" id="UP000095280"/>
    </source>
</evidence>
<dbReference type="SUPFAM" id="SSF103473">
    <property type="entry name" value="MFS general substrate transporter"/>
    <property type="match status" value="1"/>
</dbReference>
<evidence type="ECO:0000313" key="9">
    <source>
        <dbReference type="WBParaSite" id="maker-uti_cns_0013276-snap-gene-0.4-mRNA-1"/>
    </source>
</evidence>
<dbReference type="GO" id="GO:0016020">
    <property type="term" value="C:membrane"/>
    <property type="evidence" value="ECO:0007669"/>
    <property type="project" value="UniProtKB-SubCell"/>
</dbReference>
<organism evidence="7 8">
    <name type="scientific">Macrostomum lignano</name>
    <dbReference type="NCBI Taxonomy" id="282301"/>
    <lineage>
        <taxon>Eukaryota</taxon>
        <taxon>Metazoa</taxon>
        <taxon>Spiralia</taxon>
        <taxon>Lophotrochozoa</taxon>
        <taxon>Platyhelminthes</taxon>
        <taxon>Rhabditophora</taxon>
        <taxon>Macrostomorpha</taxon>
        <taxon>Macrostomida</taxon>
        <taxon>Macrostomidae</taxon>
        <taxon>Macrostomum</taxon>
    </lineage>
</organism>
<proteinExistence type="predicted"/>
<sequence>ISQLNIAICTIAASQAPWLWLYCIMQALAGHGDSGISACAMAYTVEFTDAKHRTVWGLNLNHGCTVGAVLVVLIAYLLRNYQDQLLCSGLCCLVLSLSLFLLSESPRWLVSVGRFAEADQVLRRIDRLNNGRNGRRLPTSFSTEALFSEQQSDARLKPRANFFNLLGEPSLRRRALVSWFLFFSVAIAYYGVTLGVGRLGGNVFVNQLASAAVEPPSRLFCAFVSLRLGRRPSVVGSFGLAGLCLLGPAEEGRLQEGGRLNWVVPKVTRAERRRIDRAVEKMDHRLGLQTAIRTDRGDAWFDSRLKILEKRAETGAELRQYAPHAAGEASFGAMDRWPLCLNNTVLWQAVQHGLYCLRMLGPPGAIPGSSVKDVRGRNRRPISIKVFSREDGGFHESARRRKARKVVTREFRASSAKLELERKKSVVLADGKQLDFTMKIRFRGKGSAAGDAANRCILDRLQPRPGRVGDDRAPDRSSIVEQASA</sequence>
<dbReference type="InterPro" id="IPR005828">
    <property type="entry name" value="MFS_sugar_transport-like"/>
</dbReference>
<keyword evidence="3 6" id="KW-1133">Transmembrane helix</keyword>
<feature type="transmembrane region" description="Helical" evidence="6">
    <location>
        <begin position="176"/>
        <end position="197"/>
    </location>
</feature>
<reference evidence="8 9" key="1">
    <citation type="submission" date="2016-11" db="UniProtKB">
        <authorList>
            <consortium name="WormBaseParasite"/>
        </authorList>
    </citation>
    <scope>IDENTIFICATION</scope>
</reference>